<name>A0A844DVB2_9FIRM</name>
<dbReference type="AlphaFoldDB" id="A0A844DVB2"/>
<dbReference type="InterPro" id="IPR011664">
    <property type="entry name" value="Abi_system_AbiD/AbiF-like"/>
</dbReference>
<evidence type="ECO:0000313" key="1">
    <source>
        <dbReference type="EMBL" id="MSC64164.1"/>
    </source>
</evidence>
<reference evidence="1 2" key="1">
    <citation type="journal article" date="2019" name="Nat. Med.">
        <title>A library of human gut bacterial isolates paired with longitudinal multiomics data enables mechanistic microbiome research.</title>
        <authorList>
            <person name="Poyet M."/>
            <person name="Groussin M."/>
            <person name="Gibbons S.M."/>
            <person name="Avila-Pacheco J."/>
            <person name="Jiang X."/>
            <person name="Kearney S.M."/>
            <person name="Perrotta A.R."/>
            <person name="Berdy B."/>
            <person name="Zhao S."/>
            <person name="Lieberman T.D."/>
            <person name="Swanson P.K."/>
            <person name="Smith M."/>
            <person name="Roesemann S."/>
            <person name="Alexander J.E."/>
            <person name="Rich S.A."/>
            <person name="Livny J."/>
            <person name="Vlamakis H."/>
            <person name="Clish C."/>
            <person name="Bullock K."/>
            <person name="Deik A."/>
            <person name="Scott J."/>
            <person name="Pierce K.A."/>
            <person name="Xavier R.J."/>
            <person name="Alm E.J."/>
        </authorList>
    </citation>
    <scope>NUCLEOTIDE SEQUENCE [LARGE SCALE GENOMIC DNA]</scope>
    <source>
        <strain evidence="1 2">BIOML-A1</strain>
    </source>
</reference>
<evidence type="ECO:0000313" key="2">
    <source>
        <dbReference type="Proteomes" id="UP000461506"/>
    </source>
</evidence>
<sequence length="314" mass="36416">MPKPFMTYDQQIAKLKEKQLIIPDDAKAKEELRRVGYYALITGYKELFKNPTTRNYRDGTTLDDIVALYHFDEHLRELTLHYLLQVERHIRSLLSYAFCDIFGDQQTAYLDAGNFNGSSPKRRAGIQVLIDKHLNPLLTRKSQHAYLEHYKRVHGNVPLWVLVNALTFGTLSKFYDLSAPQVQTAVSCEFEGINEQQLVRLLEVLADDRNRCAHGERLFSYRCATKDIPDLPMHQKLQISKRGTTYTQGKRDYFALVIALRYLLPAEEFLAYKRKLNALIQKAVQENSQITEKALLSLMGFPENWKKVSSYHKV</sequence>
<organism evidence="1 2">
    <name type="scientific">Faecalibacterium prausnitzii</name>
    <dbReference type="NCBI Taxonomy" id="853"/>
    <lineage>
        <taxon>Bacteria</taxon>
        <taxon>Bacillati</taxon>
        <taxon>Bacillota</taxon>
        <taxon>Clostridia</taxon>
        <taxon>Eubacteriales</taxon>
        <taxon>Oscillospiraceae</taxon>
        <taxon>Faecalibacterium</taxon>
    </lineage>
</organism>
<dbReference type="Pfam" id="PF07751">
    <property type="entry name" value="Abi_2"/>
    <property type="match status" value="1"/>
</dbReference>
<gene>
    <name evidence="1" type="ORF">GKD95_12695</name>
</gene>
<comment type="caution">
    <text evidence="1">The sequence shown here is derived from an EMBL/GenBank/DDBJ whole genome shotgun (WGS) entry which is preliminary data.</text>
</comment>
<dbReference type="Proteomes" id="UP000461506">
    <property type="component" value="Unassembled WGS sequence"/>
</dbReference>
<accession>A0A844DVB2</accession>
<protein>
    <submittedName>
        <fullName evidence="1">Abi family protein</fullName>
    </submittedName>
</protein>
<dbReference type="RefSeq" id="WP_154277655.1">
    <property type="nucleotide sequence ID" value="NZ_WKQN01000016.1"/>
</dbReference>
<proteinExistence type="predicted"/>
<dbReference type="EMBL" id="WKQN01000016">
    <property type="protein sequence ID" value="MSC64164.1"/>
    <property type="molecule type" value="Genomic_DNA"/>
</dbReference>